<dbReference type="PROSITE" id="PS50893">
    <property type="entry name" value="ABC_TRANSPORTER_2"/>
    <property type="match status" value="1"/>
</dbReference>
<gene>
    <name evidence="12" type="ORF">HPB48_014535</name>
</gene>
<keyword evidence="6" id="KW-0067">ATP-binding</keyword>
<dbReference type="InterPro" id="IPR050173">
    <property type="entry name" value="ABC_transporter_C-like"/>
</dbReference>
<dbReference type="AlphaFoldDB" id="A0A9J6H067"/>
<name>A0A9J6H067_HAELO</name>
<dbReference type="CDD" id="cd03244">
    <property type="entry name" value="ABCC_MRP_domain2"/>
    <property type="match status" value="1"/>
</dbReference>
<dbReference type="InterPro" id="IPR027417">
    <property type="entry name" value="P-loop_NTPase"/>
</dbReference>
<dbReference type="GO" id="GO:0140359">
    <property type="term" value="F:ABC-type transporter activity"/>
    <property type="evidence" value="ECO:0007669"/>
    <property type="project" value="InterPro"/>
</dbReference>
<comment type="caution">
    <text evidence="12">The sequence shown here is derived from an EMBL/GenBank/DDBJ whole genome shotgun (WGS) entry which is preliminary data.</text>
</comment>
<feature type="transmembrane region" description="Helical" evidence="9">
    <location>
        <begin position="215"/>
        <end position="236"/>
    </location>
</feature>
<keyword evidence="13" id="KW-1185">Reference proteome</keyword>
<evidence type="ECO:0000313" key="13">
    <source>
        <dbReference type="Proteomes" id="UP000821853"/>
    </source>
</evidence>
<feature type="transmembrane region" description="Helical" evidence="9">
    <location>
        <begin position="87"/>
        <end position="106"/>
    </location>
</feature>
<dbReference type="InterPro" id="IPR017871">
    <property type="entry name" value="ABC_transporter-like_CS"/>
</dbReference>
<organism evidence="12 13">
    <name type="scientific">Haemaphysalis longicornis</name>
    <name type="common">Bush tick</name>
    <dbReference type="NCBI Taxonomy" id="44386"/>
    <lineage>
        <taxon>Eukaryota</taxon>
        <taxon>Metazoa</taxon>
        <taxon>Ecdysozoa</taxon>
        <taxon>Arthropoda</taxon>
        <taxon>Chelicerata</taxon>
        <taxon>Arachnida</taxon>
        <taxon>Acari</taxon>
        <taxon>Parasitiformes</taxon>
        <taxon>Ixodida</taxon>
        <taxon>Ixodoidea</taxon>
        <taxon>Ixodidae</taxon>
        <taxon>Haemaphysalinae</taxon>
        <taxon>Haemaphysalis</taxon>
    </lineage>
</organism>
<feature type="transmembrane region" description="Helical" evidence="9">
    <location>
        <begin position="112"/>
        <end position="134"/>
    </location>
</feature>
<dbReference type="GO" id="GO:0005774">
    <property type="term" value="C:vacuolar membrane"/>
    <property type="evidence" value="ECO:0007669"/>
    <property type="project" value="UniProtKB-SubCell"/>
</dbReference>
<feature type="domain" description="ABC transporter" evidence="10">
    <location>
        <begin position="266"/>
        <end position="480"/>
    </location>
</feature>
<evidence type="ECO:0000256" key="2">
    <source>
        <dbReference type="ARBA" id="ARBA00022448"/>
    </source>
</evidence>
<proteinExistence type="predicted"/>
<evidence type="ECO:0000256" key="3">
    <source>
        <dbReference type="ARBA" id="ARBA00022692"/>
    </source>
</evidence>
<dbReference type="FunFam" id="3.40.50.300:FF:000163">
    <property type="entry name" value="Multidrug resistance-associated protein member 4"/>
    <property type="match status" value="1"/>
</dbReference>
<evidence type="ECO:0000259" key="11">
    <source>
        <dbReference type="PROSITE" id="PS50929"/>
    </source>
</evidence>
<keyword evidence="4" id="KW-0677">Repeat</keyword>
<feature type="transmembrane region" description="Helical" evidence="9">
    <location>
        <begin position="723"/>
        <end position="750"/>
    </location>
</feature>
<dbReference type="PANTHER" id="PTHR24223:SF443">
    <property type="entry name" value="MULTIDRUG-RESISTANCE LIKE PROTEIN 1, ISOFORM I"/>
    <property type="match status" value="1"/>
</dbReference>
<feature type="transmembrane region" description="Helical" evidence="9">
    <location>
        <begin position="850"/>
        <end position="869"/>
    </location>
</feature>
<evidence type="ECO:0000259" key="10">
    <source>
        <dbReference type="PROSITE" id="PS50893"/>
    </source>
</evidence>
<dbReference type="SUPFAM" id="SSF52540">
    <property type="entry name" value="P-loop containing nucleoside triphosphate hydrolases"/>
    <property type="match status" value="2"/>
</dbReference>
<dbReference type="FunFam" id="1.20.1560.10:FF:000010">
    <property type="entry name" value="Multidrug resistance-associated ABC transporter"/>
    <property type="match status" value="1"/>
</dbReference>
<evidence type="ECO:0000256" key="4">
    <source>
        <dbReference type="ARBA" id="ARBA00022737"/>
    </source>
</evidence>
<feature type="domain" description="ABC transmembrane type-1" evidence="11">
    <location>
        <begin position="594"/>
        <end position="859"/>
    </location>
</feature>
<dbReference type="InterPro" id="IPR036640">
    <property type="entry name" value="ABC1_TM_sf"/>
</dbReference>
<dbReference type="Gene3D" id="1.20.1560.10">
    <property type="entry name" value="ABC transporter type 1, transmembrane domain"/>
    <property type="match status" value="2"/>
</dbReference>
<keyword evidence="7 9" id="KW-1133">Transmembrane helix</keyword>
<dbReference type="SUPFAM" id="SSF90123">
    <property type="entry name" value="ABC transporter transmembrane region"/>
    <property type="match status" value="2"/>
</dbReference>
<dbReference type="GO" id="GO:0005524">
    <property type="term" value="F:ATP binding"/>
    <property type="evidence" value="ECO:0007669"/>
    <property type="project" value="UniProtKB-KW"/>
</dbReference>
<sequence>MKSDESSWNGVWYATAMFFASMSESLFNAQYEYRIYLVSMRMRSALINAIYRKALTLSSGSKGSFTTGEIVNLMAVDTQRIMKFTQVFNGLWATPIQVVVATYLLWQQLGVATLGGLASVVALLPVNAVVTGFLRTYQAKVMQEKDRRIKLMNEILAGIKVLKLYAWEEAFEKRVQEVRNDELGCRLIAFTAYVMSDSNNILDANKAFVSLMLFYTLRLPLAFLPLVISKAVMMFISPRRINAFLQSEDIDPTAVHHNNKQAEISVNFKNASFAWSRNSPATLSNINLKVPKGSLVAIVGSVASGNSVFLSHLLSLKGTLAYSPQQAWMQNDSVKENILFGKNYDDERYEKIIEACALEHDLAVLPAGDETEIGEKGLNLSGGQKQRISIARAVYSGRDIYLFDDPLSAVDANVGKHIFDKVIGPRGIIRKKTRILVTQSLWVLPHVSTIVVLRDGFVTAVGTFHELVSRGGAFADFLIQFIREADPKVVSEGDIKVLSEVVSQVHTPNPELAKYCSQVSGSESDRTSLLIKGGFLRGCIRPALARRRSSVRHLSKFKRDSKAKLTDDETVLVGSVKWRVYRDLAKATGEWIMLGILVTFVISHVFQVLGSMWVSSWTNDAQDPFLARDPGQRNYRLVIYGIYGFAEAVFLLLGCVFLQLAMLHGARVVHQGMLHHVFRAPMSFFDTTPTGRIINRFSKDVDAADMTLPLNVRLLILHSLRTVVAFLLIAMQTPIFLAAVAPIMCIYYFVQKAYVATSRQLRRLESITRSPIYVHLSETLAGTSSIRAYEATNRFVALSDQLTDNNHSTYFPSIVAIRWLSTRLEFLGYCIVFISAILVVLNRGTLSPGLAGLAVGYSLAVGIVGRTGAGKSSLTLALFRIIEACNGDISIDGLDISTLGLYDLRSRLTIIPQEPVLFSGTLRWNLDPFEIKTDDNLWWALQHSHLKDFVSGIDKGLLHEITEGGENISVGQRQLVCLARALLRKSRILILDEATAAIDMETDELVQATIRREFSDCTIITIAHRLNTILDYDR</sequence>
<dbReference type="CDD" id="cd18595">
    <property type="entry name" value="ABC_6TM_MRP1_2_3_6_D1_like"/>
    <property type="match status" value="1"/>
</dbReference>
<evidence type="ECO:0000313" key="12">
    <source>
        <dbReference type="EMBL" id="KAH9380368.1"/>
    </source>
</evidence>
<evidence type="ECO:0000256" key="1">
    <source>
        <dbReference type="ARBA" id="ARBA00004128"/>
    </source>
</evidence>
<feature type="transmembrane region" description="Helical" evidence="9">
    <location>
        <begin position="12"/>
        <end position="33"/>
    </location>
</feature>
<evidence type="ECO:0000256" key="9">
    <source>
        <dbReference type="SAM" id="Phobius"/>
    </source>
</evidence>
<dbReference type="Gene3D" id="3.40.50.300">
    <property type="entry name" value="P-loop containing nucleotide triphosphate hydrolases"/>
    <property type="match status" value="2"/>
</dbReference>
<dbReference type="CDD" id="cd18603">
    <property type="entry name" value="ABC_6TM_MRP1_2_3_6_D2_like"/>
    <property type="match status" value="1"/>
</dbReference>
<comment type="subcellular location">
    <subcellularLocation>
        <location evidence="1">Vacuole membrane</location>
        <topology evidence="1">Multi-pass membrane protein</topology>
    </subcellularLocation>
</comment>
<dbReference type="InterPro" id="IPR011527">
    <property type="entry name" value="ABC1_TM_dom"/>
</dbReference>
<dbReference type="PROSITE" id="PS50929">
    <property type="entry name" value="ABC_TM1F"/>
    <property type="match status" value="2"/>
</dbReference>
<feature type="domain" description="ABC transmembrane type-1" evidence="11">
    <location>
        <begin position="1"/>
        <end position="187"/>
    </location>
</feature>
<reference evidence="12 13" key="1">
    <citation type="journal article" date="2020" name="Cell">
        <title>Large-Scale Comparative Analyses of Tick Genomes Elucidate Their Genetic Diversity and Vector Capacities.</title>
        <authorList>
            <consortium name="Tick Genome and Microbiome Consortium (TIGMIC)"/>
            <person name="Jia N."/>
            <person name="Wang J."/>
            <person name="Shi W."/>
            <person name="Du L."/>
            <person name="Sun Y."/>
            <person name="Zhan W."/>
            <person name="Jiang J.F."/>
            <person name="Wang Q."/>
            <person name="Zhang B."/>
            <person name="Ji P."/>
            <person name="Bell-Sakyi L."/>
            <person name="Cui X.M."/>
            <person name="Yuan T.T."/>
            <person name="Jiang B.G."/>
            <person name="Yang W.F."/>
            <person name="Lam T.T."/>
            <person name="Chang Q.C."/>
            <person name="Ding S.J."/>
            <person name="Wang X.J."/>
            <person name="Zhu J.G."/>
            <person name="Ruan X.D."/>
            <person name="Zhao L."/>
            <person name="Wei J.T."/>
            <person name="Ye R.Z."/>
            <person name="Que T.C."/>
            <person name="Du C.H."/>
            <person name="Zhou Y.H."/>
            <person name="Cheng J.X."/>
            <person name="Dai P.F."/>
            <person name="Guo W.B."/>
            <person name="Han X.H."/>
            <person name="Huang E.J."/>
            <person name="Li L.F."/>
            <person name="Wei W."/>
            <person name="Gao Y.C."/>
            <person name="Liu J.Z."/>
            <person name="Shao H.Z."/>
            <person name="Wang X."/>
            <person name="Wang C.C."/>
            <person name="Yang T.C."/>
            <person name="Huo Q.B."/>
            <person name="Li W."/>
            <person name="Chen H.Y."/>
            <person name="Chen S.E."/>
            <person name="Zhou L.G."/>
            <person name="Ni X.B."/>
            <person name="Tian J.H."/>
            <person name="Sheng Y."/>
            <person name="Liu T."/>
            <person name="Pan Y.S."/>
            <person name="Xia L.Y."/>
            <person name="Li J."/>
            <person name="Zhao F."/>
            <person name="Cao W.C."/>
        </authorList>
    </citation>
    <scope>NUCLEOTIDE SEQUENCE [LARGE SCALE GENOMIC DNA]</scope>
    <source>
        <strain evidence="12">HaeL-2018</strain>
    </source>
</reference>
<dbReference type="OrthoDB" id="262778at2759"/>
<dbReference type="SMART" id="SM00382">
    <property type="entry name" value="AAA"/>
    <property type="match status" value="2"/>
</dbReference>
<protein>
    <submittedName>
        <fullName evidence="12">Uncharacterized protein</fullName>
    </submittedName>
</protein>
<dbReference type="Pfam" id="PF00664">
    <property type="entry name" value="ABC_membrane"/>
    <property type="match status" value="2"/>
</dbReference>
<feature type="transmembrane region" description="Helical" evidence="9">
    <location>
        <begin position="637"/>
        <end position="663"/>
    </location>
</feature>
<dbReference type="PROSITE" id="PS00211">
    <property type="entry name" value="ABC_TRANSPORTER_1"/>
    <property type="match status" value="2"/>
</dbReference>
<dbReference type="FunFam" id="3.40.50.300:FF:000997">
    <property type="entry name" value="Multidrug resistance-associated protein 1"/>
    <property type="match status" value="1"/>
</dbReference>
<dbReference type="InterPro" id="IPR003593">
    <property type="entry name" value="AAA+_ATPase"/>
</dbReference>
<keyword evidence="8 9" id="KW-0472">Membrane</keyword>
<evidence type="ECO:0000256" key="6">
    <source>
        <dbReference type="ARBA" id="ARBA00022840"/>
    </source>
</evidence>
<dbReference type="CDD" id="cd03250">
    <property type="entry name" value="ABCC_MRP_domain1"/>
    <property type="match status" value="1"/>
</dbReference>
<evidence type="ECO:0000256" key="5">
    <source>
        <dbReference type="ARBA" id="ARBA00022741"/>
    </source>
</evidence>
<dbReference type="Proteomes" id="UP000821853">
    <property type="component" value="Chromosome 8"/>
</dbReference>
<keyword evidence="2" id="KW-0813">Transport</keyword>
<dbReference type="OMA" id="KWHARTA"/>
<dbReference type="GO" id="GO:0016887">
    <property type="term" value="F:ATP hydrolysis activity"/>
    <property type="evidence" value="ECO:0007669"/>
    <property type="project" value="InterPro"/>
</dbReference>
<keyword evidence="5" id="KW-0547">Nucleotide-binding</keyword>
<dbReference type="PANTHER" id="PTHR24223">
    <property type="entry name" value="ATP-BINDING CASSETTE SUB-FAMILY C"/>
    <property type="match status" value="1"/>
</dbReference>
<dbReference type="EMBL" id="JABSTR010000010">
    <property type="protein sequence ID" value="KAH9380368.1"/>
    <property type="molecule type" value="Genomic_DNA"/>
</dbReference>
<evidence type="ECO:0000256" key="8">
    <source>
        <dbReference type="ARBA" id="ARBA00023136"/>
    </source>
</evidence>
<dbReference type="Pfam" id="PF00005">
    <property type="entry name" value="ABC_tran"/>
    <property type="match status" value="2"/>
</dbReference>
<dbReference type="VEuPathDB" id="VectorBase:HLOH_048779"/>
<feature type="transmembrane region" description="Helical" evidence="9">
    <location>
        <begin position="591"/>
        <end position="616"/>
    </location>
</feature>
<dbReference type="InterPro" id="IPR003439">
    <property type="entry name" value="ABC_transporter-like_ATP-bd"/>
</dbReference>
<accession>A0A9J6H067</accession>
<evidence type="ECO:0000256" key="7">
    <source>
        <dbReference type="ARBA" id="ARBA00022989"/>
    </source>
</evidence>
<keyword evidence="3 9" id="KW-0812">Transmembrane</keyword>
<feature type="transmembrane region" description="Helical" evidence="9">
    <location>
        <begin position="826"/>
        <end position="844"/>
    </location>
</feature>